<reference evidence="4 5" key="1">
    <citation type="submission" date="2018-02" db="EMBL/GenBank/DDBJ databases">
        <title>Genome sequencing of Solimonas sp. HR-BB.</title>
        <authorList>
            <person name="Lee Y."/>
            <person name="Jeon C.O."/>
        </authorList>
    </citation>
    <scope>NUCLEOTIDE SEQUENCE [LARGE SCALE GENOMIC DNA]</scope>
    <source>
        <strain evidence="4 5">HR-BB</strain>
    </source>
</reference>
<comment type="similarity">
    <text evidence="1">Belongs to the short-chain dehydrogenases/reductases (SDR) family.</text>
</comment>
<name>A0A2S5TL60_9GAMM</name>
<dbReference type="InterPro" id="IPR020904">
    <property type="entry name" value="Sc_DH/Rdtase_CS"/>
</dbReference>
<dbReference type="InterPro" id="IPR036291">
    <property type="entry name" value="NAD(P)-bd_dom_sf"/>
</dbReference>
<dbReference type="PRINTS" id="PR00080">
    <property type="entry name" value="SDRFAMILY"/>
</dbReference>
<dbReference type="RefSeq" id="WP_104228464.1">
    <property type="nucleotide sequence ID" value="NZ_PSNW01000001.1"/>
</dbReference>
<evidence type="ECO:0000256" key="1">
    <source>
        <dbReference type="ARBA" id="ARBA00006484"/>
    </source>
</evidence>
<dbReference type="CDD" id="cd05233">
    <property type="entry name" value="SDR_c"/>
    <property type="match status" value="1"/>
</dbReference>
<dbReference type="Pfam" id="PF00561">
    <property type="entry name" value="Abhydrolase_1"/>
    <property type="match status" value="1"/>
</dbReference>
<sequence length="584" mass="64267">MTPSQIVQSGGIELAVYEWGKPGKKKPTIVLVHGYPDAASVWKATAEILSQRYYVVAYDVRGAGRSSTPDHTAAYDLDHLVADLAAVVDNVSPDKPVHLVCHDWGSIQCWEAVTTERMEGRIASYTSISGPSIDHASYWIMNRLRSGSPEKIAQVGRQLAHSWYIGMFQLPVLAPALWKGGLDKLWPTLLEKVEGIAEAEPNPTQTRDGANGVNLYRANFVKRLLNPQERRTELPVQLIVPRGDKFMVQEIWDDLPQWVPNLWRREVDAGHWLQVSHPELVAAHAAEFVDFVERGVESAALKRARVREERRGKAHSGKLVVITGAGSGFGRETSLLFAEAGADIIAVDINLEAAERTAELSRLLGAQAWARKTDVGSIEDMQSLADWVEKELGAPDIVVNNAGIGVAGSFFDTSDADWERVLRVNLWGVIHGSRLFGKQMIAAGKQGHIVNVASMGGFTPSRFMSAYNTSKAAVMMLSDCIRAELADRKIEVSTICPGLSITNITQSTRFVGASPEEEARRQQSATKLYQKRNLKPQTIARAILDAVEHKRAEVPVGVEAHGSRLLSRFFPALSRRLARLDVAP</sequence>
<evidence type="ECO:0000256" key="2">
    <source>
        <dbReference type="ARBA" id="ARBA00023002"/>
    </source>
</evidence>
<dbReference type="PANTHER" id="PTHR44196">
    <property type="entry name" value="DEHYDROGENASE/REDUCTASE SDR FAMILY MEMBER 7B"/>
    <property type="match status" value="1"/>
</dbReference>
<dbReference type="SUPFAM" id="SSF51735">
    <property type="entry name" value="NAD(P)-binding Rossmann-fold domains"/>
    <property type="match status" value="1"/>
</dbReference>
<keyword evidence="5" id="KW-1185">Reference proteome</keyword>
<comment type="caution">
    <text evidence="4">The sequence shown here is derived from an EMBL/GenBank/DDBJ whole genome shotgun (WGS) entry which is preliminary data.</text>
</comment>
<dbReference type="Pfam" id="PF00106">
    <property type="entry name" value="adh_short"/>
    <property type="match status" value="1"/>
</dbReference>
<dbReference type="GO" id="GO:0016020">
    <property type="term" value="C:membrane"/>
    <property type="evidence" value="ECO:0007669"/>
    <property type="project" value="TreeGrafter"/>
</dbReference>
<dbReference type="OrthoDB" id="9780765at2"/>
<accession>A0A2S5TL60</accession>
<dbReference type="AlphaFoldDB" id="A0A2S5TL60"/>
<dbReference type="Gene3D" id="3.40.50.1820">
    <property type="entry name" value="alpha/beta hydrolase"/>
    <property type="match status" value="1"/>
</dbReference>
<dbReference type="SUPFAM" id="SSF53474">
    <property type="entry name" value="alpha/beta-Hydrolases"/>
    <property type="match status" value="1"/>
</dbReference>
<evidence type="ECO:0000259" key="3">
    <source>
        <dbReference type="Pfam" id="PF00561"/>
    </source>
</evidence>
<dbReference type="GO" id="GO:0016491">
    <property type="term" value="F:oxidoreductase activity"/>
    <property type="evidence" value="ECO:0007669"/>
    <property type="project" value="UniProtKB-KW"/>
</dbReference>
<dbReference type="Proteomes" id="UP000238220">
    <property type="component" value="Unassembled WGS sequence"/>
</dbReference>
<dbReference type="EMBL" id="PSNW01000001">
    <property type="protein sequence ID" value="PPE75498.1"/>
    <property type="molecule type" value="Genomic_DNA"/>
</dbReference>
<dbReference type="InterPro" id="IPR029058">
    <property type="entry name" value="AB_hydrolase_fold"/>
</dbReference>
<evidence type="ECO:0000313" key="4">
    <source>
        <dbReference type="EMBL" id="PPE75498.1"/>
    </source>
</evidence>
<proteinExistence type="inferred from homology"/>
<keyword evidence="2" id="KW-0560">Oxidoreductase</keyword>
<organism evidence="4 5">
    <name type="scientific">Solimonas fluminis</name>
    <dbReference type="NCBI Taxonomy" id="2086571"/>
    <lineage>
        <taxon>Bacteria</taxon>
        <taxon>Pseudomonadati</taxon>
        <taxon>Pseudomonadota</taxon>
        <taxon>Gammaproteobacteria</taxon>
        <taxon>Nevskiales</taxon>
        <taxon>Nevskiaceae</taxon>
        <taxon>Solimonas</taxon>
    </lineage>
</organism>
<dbReference type="InterPro" id="IPR000073">
    <property type="entry name" value="AB_hydrolase_1"/>
</dbReference>
<protein>
    <submittedName>
        <fullName evidence="4">Short chain dehydrogenase</fullName>
    </submittedName>
</protein>
<dbReference type="FunFam" id="3.40.50.720:FF:000084">
    <property type="entry name" value="Short-chain dehydrogenase reductase"/>
    <property type="match status" value="1"/>
</dbReference>
<dbReference type="NCBIfam" id="NF004514">
    <property type="entry name" value="PRK05855.1"/>
    <property type="match status" value="1"/>
</dbReference>
<dbReference type="InterPro" id="IPR002347">
    <property type="entry name" value="SDR_fam"/>
</dbReference>
<gene>
    <name evidence="4" type="ORF">C3942_00985</name>
</gene>
<dbReference type="PRINTS" id="PR00081">
    <property type="entry name" value="GDHRDH"/>
</dbReference>
<evidence type="ECO:0000313" key="5">
    <source>
        <dbReference type="Proteomes" id="UP000238220"/>
    </source>
</evidence>
<dbReference type="Gene3D" id="3.40.50.720">
    <property type="entry name" value="NAD(P)-binding Rossmann-like Domain"/>
    <property type="match status" value="1"/>
</dbReference>
<dbReference type="PANTHER" id="PTHR44196:SF1">
    <property type="entry name" value="DEHYDROGENASE_REDUCTASE SDR FAMILY MEMBER 7B"/>
    <property type="match status" value="1"/>
</dbReference>
<dbReference type="PROSITE" id="PS00061">
    <property type="entry name" value="ADH_SHORT"/>
    <property type="match status" value="1"/>
</dbReference>
<feature type="domain" description="AB hydrolase-1" evidence="3">
    <location>
        <begin position="27"/>
        <end position="278"/>
    </location>
</feature>